<name>A0A6A0AG65_HAELA</name>
<accession>A0A6A0AG65</accession>
<comment type="caution">
    <text evidence="1">The sequence shown here is derived from an EMBL/GenBank/DDBJ whole genome shotgun (WGS) entry which is preliminary data.</text>
</comment>
<reference evidence="1 2" key="1">
    <citation type="submission" date="2020-02" db="EMBL/GenBank/DDBJ databases">
        <title>Draft genome sequence of Haematococcus lacustris strain NIES-144.</title>
        <authorList>
            <person name="Morimoto D."/>
            <person name="Nakagawa S."/>
            <person name="Yoshida T."/>
            <person name="Sawayama S."/>
        </authorList>
    </citation>
    <scope>NUCLEOTIDE SEQUENCE [LARGE SCALE GENOMIC DNA]</scope>
    <source>
        <strain evidence="1 2">NIES-144</strain>
    </source>
</reference>
<gene>
    <name evidence="1" type="ORF">HaLaN_30278</name>
</gene>
<dbReference type="AlphaFoldDB" id="A0A6A0AG65"/>
<dbReference type="Proteomes" id="UP000485058">
    <property type="component" value="Unassembled WGS sequence"/>
</dbReference>
<sequence length="53" mass="6286">LLTRALGPCSCCLELLCRHLHPRLSCLAQALQTRARRKWRWRQQPSLRHQPLL</sequence>
<evidence type="ECO:0000313" key="2">
    <source>
        <dbReference type="Proteomes" id="UP000485058"/>
    </source>
</evidence>
<evidence type="ECO:0000313" key="1">
    <source>
        <dbReference type="EMBL" id="GFH31271.1"/>
    </source>
</evidence>
<proteinExistence type="predicted"/>
<feature type="non-terminal residue" evidence="1">
    <location>
        <position position="53"/>
    </location>
</feature>
<protein>
    <submittedName>
        <fullName evidence="1">Uncharacterized protein</fullName>
    </submittedName>
</protein>
<dbReference type="EMBL" id="BLLF01005495">
    <property type="protein sequence ID" value="GFH31271.1"/>
    <property type="molecule type" value="Genomic_DNA"/>
</dbReference>
<feature type="non-terminal residue" evidence="1">
    <location>
        <position position="1"/>
    </location>
</feature>
<organism evidence="1 2">
    <name type="scientific">Haematococcus lacustris</name>
    <name type="common">Green alga</name>
    <name type="synonym">Haematococcus pluvialis</name>
    <dbReference type="NCBI Taxonomy" id="44745"/>
    <lineage>
        <taxon>Eukaryota</taxon>
        <taxon>Viridiplantae</taxon>
        <taxon>Chlorophyta</taxon>
        <taxon>core chlorophytes</taxon>
        <taxon>Chlorophyceae</taxon>
        <taxon>CS clade</taxon>
        <taxon>Chlamydomonadales</taxon>
        <taxon>Haematococcaceae</taxon>
        <taxon>Haematococcus</taxon>
    </lineage>
</organism>
<keyword evidence="2" id="KW-1185">Reference proteome</keyword>